<gene>
    <name evidence="2" type="ORF">MCOR_37379</name>
</gene>
<keyword evidence="3" id="KW-1185">Reference proteome</keyword>
<dbReference type="AlphaFoldDB" id="A0A6J8D853"/>
<dbReference type="CDD" id="cd04301">
    <property type="entry name" value="NAT_SF"/>
    <property type="match status" value="1"/>
</dbReference>
<protein>
    <recommendedName>
        <fullName evidence="1">N-acetyltransferase domain-containing protein</fullName>
    </recommendedName>
</protein>
<dbReference type="EMBL" id="CACVKT020006772">
    <property type="protein sequence ID" value="CAC5403492.1"/>
    <property type="molecule type" value="Genomic_DNA"/>
</dbReference>
<evidence type="ECO:0000313" key="3">
    <source>
        <dbReference type="Proteomes" id="UP000507470"/>
    </source>
</evidence>
<dbReference type="GO" id="GO:0016747">
    <property type="term" value="F:acyltransferase activity, transferring groups other than amino-acyl groups"/>
    <property type="evidence" value="ECO:0007669"/>
    <property type="project" value="InterPro"/>
</dbReference>
<accession>A0A6J8D853</accession>
<reference evidence="2 3" key="1">
    <citation type="submission" date="2020-06" db="EMBL/GenBank/DDBJ databases">
        <authorList>
            <person name="Li R."/>
            <person name="Bekaert M."/>
        </authorList>
    </citation>
    <scope>NUCLEOTIDE SEQUENCE [LARGE SCALE GENOMIC DNA]</scope>
    <source>
        <strain evidence="3">wild</strain>
    </source>
</reference>
<dbReference type="Proteomes" id="UP000507470">
    <property type="component" value="Unassembled WGS sequence"/>
</dbReference>
<feature type="domain" description="N-acetyltransferase" evidence="1">
    <location>
        <begin position="25"/>
        <end position="221"/>
    </location>
</feature>
<evidence type="ECO:0000313" key="2">
    <source>
        <dbReference type="EMBL" id="CAC5403492.1"/>
    </source>
</evidence>
<dbReference type="InterPro" id="IPR016181">
    <property type="entry name" value="Acyl_CoA_acyltransferase"/>
</dbReference>
<dbReference type="OrthoDB" id="47374at2759"/>
<proteinExistence type="predicted"/>
<dbReference type="Gene3D" id="3.40.630.30">
    <property type="match status" value="1"/>
</dbReference>
<name>A0A6J8D853_MYTCO</name>
<sequence length="222" mass="25540">MTNVITWEPNNFKSNDVITNDEVPVNIRTMTRSENDCKFVAELKVEAKKNEYIHATSAGSLNTIKRITERNHQEQDNWFYERNFIAEYNGDPVGILTLSFPEDPIPVKSDYETEFGCTDLCGLSCLNCGLDETVEAGTLYINYIYVMEKYRNKGIEQHLLQMAKTEALKNNISVIFLYVAFGNRSKSLYLDQGYTIVNKKCCCIWCYMGICGFYKMEKSLVL</sequence>
<evidence type="ECO:0000259" key="1">
    <source>
        <dbReference type="PROSITE" id="PS51186"/>
    </source>
</evidence>
<organism evidence="2 3">
    <name type="scientific">Mytilus coruscus</name>
    <name type="common">Sea mussel</name>
    <dbReference type="NCBI Taxonomy" id="42192"/>
    <lineage>
        <taxon>Eukaryota</taxon>
        <taxon>Metazoa</taxon>
        <taxon>Spiralia</taxon>
        <taxon>Lophotrochozoa</taxon>
        <taxon>Mollusca</taxon>
        <taxon>Bivalvia</taxon>
        <taxon>Autobranchia</taxon>
        <taxon>Pteriomorphia</taxon>
        <taxon>Mytilida</taxon>
        <taxon>Mytiloidea</taxon>
        <taxon>Mytilidae</taxon>
        <taxon>Mytilinae</taxon>
        <taxon>Mytilus</taxon>
    </lineage>
</organism>
<dbReference type="Pfam" id="PF00583">
    <property type="entry name" value="Acetyltransf_1"/>
    <property type="match status" value="1"/>
</dbReference>
<dbReference type="PROSITE" id="PS51186">
    <property type="entry name" value="GNAT"/>
    <property type="match status" value="1"/>
</dbReference>
<dbReference type="InterPro" id="IPR000182">
    <property type="entry name" value="GNAT_dom"/>
</dbReference>
<dbReference type="SUPFAM" id="SSF55729">
    <property type="entry name" value="Acyl-CoA N-acyltransferases (Nat)"/>
    <property type="match status" value="1"/>
</dbReference>